<dbReference type="PANTHER" id="PTHR47723">
    <property type="entry name" value="OS05G0353850 PROTEIN"/>
    <property type="match status" value="1"/>
</dbReference>
<sequence length="176" mass="19273">MSSLFKTLWGPQERVARQERHVTCLQASQGQITVHVDGSALGSPGPAGYGGLCRDNFGRWLMGFYGDAGVGENLKAELLAILHGMKLAWRANFRNILCVSDSLLAVNLVLGSLDVLHKYAPIIAHIKELLQQSWSVCVCHSLQEGNQSADFLSKLGPNCGVNLVVWIPCLRVYTRL</sequence>
<proteinExistence type="predicted"/>
<dbReference type="Proteomes" id="UP000075243">
    <property type="component" value="Chromosome 8"/>
</dbReference>
<keyword evidence="3" id="KW-1185">Reference proteome</keyword>
<dbReference type="PROSITE" id="PS50879">
    <property type="entry name" value="RNASE_H_1"/>
    <property type="match status" value="1"/>
</dbReference>
<dbReference type="STRING" id="3821.A0A151T5F6"/>
<dbReference type="GO" id="GO:0004523">
    <property type="term" value="F:RNA-DNA hybrid ribonuclease activity"/>
    <property type="evidence" value="ECO:0007669"/>
    <property type="project" value="InterPro"/>
</dbReference>
<dbReference type="GO" id="GO:0003676">
    <property type="term" value="F:nucleic acid binding"/>
    <property type="evidence" value="ECO:0007669"/>
    <property type="project" value="InterPro"/>
</dbReference>
<dbReference type="Pfam" id="PF13456">
    <property type="entry name" value="RVT_3"/>
    <property type="match status" value="1"/>
</dbReference>
<dbReference type="PANTHER" id="PTHR47723:SF19">
    <property type="entry name" value="POLYNUCLEOTIDYL TRANSFERASE, RIBONUCLEASE H-LIKE SUPERFAMILY PROTEIN"/>
    <property type="match status" value="1"/>
</dbReference>
<feature type="domain" description="RNase H type-1" evidence="1">
    <location>
        <begin position="28"/>
        <end position="158"/>
    </location>
</feature>
<dbReference type="CDD" id="cd06222">
    <property type="entry name" value="RNase_H_like"/>
    <property type="match status" value="1"/>
</dbReference>
<evidence type="ECO:0000313" key="2">
    <source>
        <dbReference type="EMBL" id="KYP62261.1"/>
    </source>
</evidence>
<dbReference type="OMA" id="CANADKA"/>
<protein>
    <submittedName>
        <fullName evidence="2">Ribonuclease H protein At1g65750 family</fullName>
    </submittedName>
</protein>
<reference evidence="2 3" key="1">
    <citation type="journal article" date="2012" name="Nat. Biotechnol.">
        <title>Draft genome sequence of pigeonpea (Cajanus cajan), an orphan legume crop of resource-poor farmers.</title>
        <authorList>
            <person name="Varshney R.K."/>
            <person name="Chen W."/>
            <person name="Li Y."/>
            <person name="Bharti A.K."/>
            <person name="Saxena R.K."/>
            <person name="Schlueter J.A."/>
            <person name="Donoghue M.T."/>
            <person name="Azam S."/>
            <person name="Fan G."/>
            <person name="Whaley A.M."/>
            <person name="Farmer A.D."/>
            <person name="Sheridan J."/>
            <person name="Iwata A."/>
            <person name="Tuteja R."/>
            <person name="Penmetsa R.V."/>
            <person name="Wu W."/>
            <person name="Upadhyaya H.D."/>
            <person name="Yang S.P."/>
            <person name="Shah T."/>
            <person name="Saxena K.B."/>
            <person name="Michael T."/>
            <person name="McCombie W.R."/>
            <person name="Yang B."/>
            <person name="Zhang G."/>
            <person name="Yang H."/>
            <person name="Wang J."/>
            <person name="Spillane C."/>
            <person name="Cook D.R."/>
            <person name="May G.D."/>
            <person name="Xu X."/>
            <person name="Jackson S.A."/>
        </authorList>
    </citation>
    <scope>NUCLEOTIDE SEQUENCE [LARGE SCALE GENOMIC DNA]</scope>
    <source>
        <strain evidence="3">cv. Asha</strain>
    </source>
</reference>
<dbReference type="InterPro" id="IPR012337">
    <property type="entry name" value="RNaseH-like_sf"/>
</dbReference>
<dbReference type="InterPro" id="IPR053151">
    <property type="entry name" value="RNase_H-like"/>
</dbReference>
<dbReference type="InterPro" id="IPR044730">
    <property type="entry name" value="RNase_H-like_dom_plant"/>
</dbReference>
<organism evidence="2 3">
    <name type="scientific">Cajanus cajan</name>
    <name type="common">Pigeon pea</name>
    <name type="synonym">Cajanus indicus</name>
    <dbReference type="NCBI Taxonomy" id="3821"/>
    <lineage>
        <taxon>Eukaryota</taxon>
        <taxon>Viridiplantae</taxon>
        <taxon>Streptophyta</taxon>
        <taxon>Embryophyta</taxon>
        <taxon>Tracheophyta</taxon>
        <taxon>Spermatophyta</taxon>
        <taxon>Magnoliopsida</taxon>
        <taxon>eudicotyledons</taxon>
        <taxon>Gunneridae</taxon>
        <taxon>Pentapetalae</taxon>
        <taxon>rosids</taxon>
        <taxon>fabids</taxon>
        <taxon>Fabales</taxon>
        <taxon>Fabaceae</taxon>
        <taxon>Papilionoideae</taxon>
        <taxon>50 kb inversion clade</taxon>
        <taxon>NPAAA clade</taxon>
        <taxon>indigoferoid/millettioid clade</taxon>
        <taxon>Phaseoleae</taxon>
        <taxon>Cajanus</taxon>
    </lineage>
</organism>
<dbReference type="SUPFAM" id="SSF53098">
    <property type="entry name" value="Ribonuclease H-like"/>
    <property type="match status" value="1"/>
</dbReference>
<dbReference type="EMBL" id="CM003610">
    <property type="protein sequence ID" value="KYP62261.1"/>
    <property type="molecule type" value="Genomic_DNA"/>
</dbReference>
<dbReference type="InterPro" id="IPR036397">
    <property type="entry name" value="RNaseH_sf"/>
</dbReference>
<dbReference type="AlphaFoldDB" id="A0A151T5F6"/>
<accession>A0A151T5F6</accession>
<dbReference type="InterPro" id="IPR002156">
    <property type="entry name" value="RNaseH_domain"/>
</dbReference>
<gene>
    <name evidence="2" type="ORF">KK1_016788</name>
</gene>
<dbReference type="Gramene" id="C.cajan_16311.t">
    <property type="protein sequence ID" value="C.cajan_16311.t.cds1"/>
    <property type="gene ID" value="C.cajan_16311"/>
</dbReference>
<dbReference type="Gene3D" id="3.30.420.10">
    <property type="entry name" value="Ribonuclease H-like superfamily/Ribonuclease H"/>
    <property type="match status" value="1"/>
</dbReference>
<evidence type="ECO:0000259" key="1">
    <source>
        <dbReference type="PROSITE" id="PS50879"/>
    </source>
</evidence>
<name>A0A151T5F6_CAJCA</name>
<evidence type="ECO:0000313" key="3">
    <source>
        <dbReference type="Proteomes" id="UP000075243"/>
    </source>
</evidence>